<accession>A0ABY5INR7</accession>
<dbReference type="SUPFAM" id="SSF55729">
    <property type="entry name" value="Acyl-CoA N-acyltransferases (Nat)"/>
    <property type="match status" value="1"/>
</dbReference>
<feature type="domain" description="N-acetyltransferase" evidence="1">
    <location>
        <begin position="7"/>
        <end position="94"/>
    </location>
</feature>
<proteinExistence type="predicted"/>
<keyword evidence="3" id="KW-1185">Reference proteome</keyword>
<gene>
    <name evidence="2" type="ORF">NOX80_12700</name>
</gene>
<dbReference type="RefSeq" id="WP_256550163.1">
    <property type="nucleotide sequence ID" value="NZ_CP101751.1"/>
</dbReference>
<evidence type="ECO:0000313" key="2">
    <source>
        <dbReference type="EMBL" id="UUC44487.1"/>
    </source>
</evidence>
<dbReference type="Pfam" id="PF14542">
    <property type="entry name" value="Acetyltransf_CG"/>
    <property type="match status" value="1"/>
</dbReference>
<dbReference type="InterPro" id="IPR045057">
    <property type="entry name" value="Gcn5-rel_NAT"/>
</dbReference>
<dbReference type="InterPro" id="IPR016181">
    <property type="entry name" value="Acyl_CoA_acyltransferase"/>
</dbReference>
<name>A0ABY5INR7_9FLAO</name>
<evidence type="ECO:0000313" key="3">
    <source>
        <dbReference type="Proteomes" id="UP001059844"/>
    </source>
</evidence>
<dbReference type="PROSITE" id="PS51729">
    <property type="entry name" value="GNAT_YJDJ"/>
    <property type="match status" value="1"/>
</dbReference>
<sequence length="94" mass="10503">MITIEQTNNDNKGFFKAVSDGKEAGLMTYSWAGSDKIIIDHTEVNPDFKGLNVGKNMVMEAVAFARKNHIKILPLCPFAKSVFDKNTDIHDVLF</sequence>
<evidence type="ECO:0000259" key="1">
    <source>
        <dbReference type="PROSITE" id="PS51729"/>
    </source>
</evidence>
<dbReference type="InterPro" id="IPR031165">
    <property type="entry name" value="GNAT_YJDJ"/>
</dbReference>
<dbReference type="PANTHER" id="PTHR31435:SF10">
    <property type="entry name" value="BSR4717 PROTEIN"/>
    <property type="match status" value="1"/>
</dbReference>
<dbReference type="CDD" id="cd04301">
    <property type="entry name" value="NAT_SF"/>
    <property type="match status" value="1"/>
</dbReference>
<dbReference type="PANTHER" id="PTHR31435">
    <property type="entry name" value="PROTEIN NATD1"/>
    <property type="match status" value="1"/>
</dbReference>
<dbReference type="Proteomes" id="UP001059844">
    <property type="component" value="Chromosome"/>
</dbReference>
<protein>
    <submittedName>
        <fullName evidence="2">N-acetyltransferase</fullName>
    </submittedName>
</protein>
<dbReference type="EMBL" id="CP101751">
    <property type="protein sequence ID" value="UUC44487.1"/>
    <property type="molecule type" value="Genomic_DNA"/>
</dbReference>
<reference evidence="2" key="1">
    <citation type="submission" date="2022-07" db="EMBL/GenBank/DDBJ databases">
        <title>Isolation, identification, and degradation of a PFOSA degrading strain from sewage treatment plant.</title>
        <authorList>
            <person name="Zhang L."/>
            <person name="Huo Y."/>
        </authorList>
    </citation>
    <scope>NUCLEOTIDE SEQUENCE</scope>
    <source>
        <strain evidence="2">C1</strain>
    </source>
</reference>
<organism evidence="2 3">
    <name type="scientific">Flavobacterium cerinum</name>
    <dbReference type="NCBI Taxonomy" id="2502784"/>
    <lineage>
        <taxon>Bacteria</taxon>
        <taxon>Pseudomonadati</taxon>
        <taxon>Bacteroidota</taxon>
        <taxon>Flavobacteriia</taxon>
        <taxon>Flavobacteriales</taxon>
        <taxon>Flavobacteriaceae</taxon>
        <taxon>Flavobacterium</taxon>
    </lineage>
</organism>
<dbReference type="Gene3D" id="3.40.630.30">
    <property type="match status" value="1"/>
</dbReference>